<evidence type="ECO:0000256" key="4">
    <source>
        <dbReference type="ARBA" id="ARBA00022980"/>
    </source>
</evidence>
<dbReference type="GO" id="GO:0006412">
    <property type="term" value="P:translation"/>
    <property type="evidence" value="ECO:0007669"/>
    <property type="project" value="UniProtKB-UniRule"/>
</dbReference>
<dbReference type="InterPro" id="IPR036935">
    <property type="entry name" value="Ribosomal_bL9_N_sf"/>
</dbReference>
<dbReference type="HAMAP" id="MF_00503">
    <property type="entry name" value="Ribosomal_bL9"/>
    <property type="match status" value="1"/>
</dbReference>
<keyword evidence="4 7" id="KW-0689">Ribosomal protein</keyword>
<dbReference type="InterPro" id="IPR000244">
    <property type="entry name" value="Ribosomal_bL9"/>
</dbReference>
<evidence type="ECO:0000256" key="6">
    <source>
        <dbReference type="ARBA" id="ARBA00035292"/>
    </source>
</evidence>
<comment type="caution">
    <text evidence="10">The sequence shown here is derived from an EMBL/GenBank/DDBJ whole genome shotgun (WGS) entry which is preliminary data.</text>
</comment>
<dbReference type="GO" id="GO:0005840">
    <property type="term" value="C:ribosome"/>
    <property type="evidence" value="ECO:0007669"/>
    <property type="project" value="UniProtKB-KW"/>
</dbReference>
<keyword evidence="11" id="KW-1185">Reference proteome</keyword>
<dbReference type="Proteomes" id="UP000391834">
    <property type="component" value="Unassembled WGS sequence"/>
</dbReference>
<evidence type="ECO:0000313" key="11">
    <source>
        <dbReference type="Proteomes" id="UP000391834"/>
    </source>
</evidence>
<dbReference type="AlphaFoldDB" id="A0A5M4B4M2"/>
<dbReference type="Gene3D" id="3.10.430.100">
    <property type="entry name" value="Ribosomal protein L9, C-terminal domain"/>
    <property type="match status" value="1"/>
</dbReference>
<comment type="similarity">
    <text evidence="1 7">Belongs to the bacterial ribosomal protein bL9 family.</text>
</comment>
<dbReference type="Pfam" id="PF01281">
    <property type="entry name" value="Ribosomal_L9_N"/>
    <property type="match status" value="1"/>
</dbReference>
<dbReference type="InterPro" id="IPR020070">
    <property type="entry name" value="Ribosomal_bL9_N"/>
</dbReference>
<accession>A0A5M4B4M2</accession>
<evidence type="ECO:0000256" key="1">
    <source>
        <dbReference type="ARBA" id="ARBA00010605"/>
    </source>
</evidence>
<name>A0A5M4B4M2_9BACT</name>
<gene>
    <name evidence="7 10" type="primary">rplI</name>
    <name evidence="10" type="ORF">PbJCM13498_36990</name>
</gene>
<dbReference type="InterPro" id="IPR036791">
    <property type="entry name" value="Ribosomal_bL9_C_sf"/>
</dbReference>
<dbReference type="Gene3D" id="3.40.5.10">
    <property type="entry name" value="Ribosomal protein L9, N-terminal domain"/>
    <property type="match status" value="1"/>
</dbReference>
<evidence type="ECO:0000259" key="8">
    <source>
        <dbReference type="Pfam" id="PF01281"/>
    </source>
</evidence>
<evidence type="ECO:0000313" key="10">
    <source>
        <dbReference type="EMBL" id="GET34836.1"/>
    </source>
</evidence>
<comment type="function">
    <text evidence="7">Binds to the 23S rRNA.</text>
</comment>
<sequence>MEIILIQDVPRLGSKDDIVEVKDGYARNFLIPQRQAVVATESAKKVLSENQRQRAHKEAKLKEEAQAVAAKLEGLKISIGAKTSTTGKIFGSVNNIQIAEALKENGFDIDRKQITIKQDAIKEVGKHIAKIKLHREVYFELEFEVVSE</sequence>
<dbReference type="GO" id="GO:0019843">
    <property type="term" value="F:rRNA binding"/>
    <property type="evidence" value="ECO:0007669"/>
    <property type="project" value="UniProtKB-UniRule"/>
</dbReference>
<dbReference type="OrthoDB" id="9788336at2"/>
<feature type="domain" description="Large ribosomal subunit protein bL9 C-terminal" evidence="9">
    <location>
        <begin position="63"/>
        <end position="146"/>
    </location>
</feature>
<dbReference type="GO" id="GO:1990904">
    <property type="term" value="C:ribonucleoprotein complex"/>
    <property type="evidence" value="ECO:0007669"/>
    <property type="project" value="UniProtKB-KW"/>
</dbReference>
<evidence type="ECO:0000256" key="3">
    <source>
        <dbReference type="ARBA" id="ARBA00022884"/>
    </source>
</evidence>
<keyword evidence="2 7" id="KW-0699">rRNA-binding</keyword>
<reference evidence="10 11" key="1">
    <citation type="submission" date="2019-10" db="EMBL/GenBank/DDBJ databases">
        <title>Prolixibacter strains distinguished by the presence of nitrate reductase genes were adept at nitrate-dependent anaerobic corrosion of metallic iron and carbon steel.</title>
        <authorList>
            <person name="Iino T."/>
            <person name="Shono N."/>
            <person name="Ito K."/>
            <person name="Nakamura R."/>
            <person name="Sueoka K."/>
            <person name="Harayama S."/>
            <person name="Ohkuma M."/>
        </authorList>
    </citation>
    <scope>NUCLEOTIDE SEQUENCE [LARGE SCALE GENOMIC DNA]</scope>
    <source>
        <strain evidence="10 11">JCM 13498</strain>
    </source>
</reference>
<dbReference type="InterPro" id="IPR020594">
    <property type="entry name" value="Ribosomal_bL9_bac/chp"/>
</dbReference>
<dbReference type="InterPro" id="IPR009027">
    <property type="entry name" value="Ribosomal_bL9/RNase_H1_N"/>
</dbReference>
<keyword evidence="3 7" id="KW-0694">RNA-binding</keyword>
<dbReference type="Pfam" id="PF03948">
    <property type="entry name" value="Ribosomal_L9_C"/>
    <property type="match status" value="1"/>
</dbReference>
<proteinExistence type="inferred from homology"/>
<organism evidence="10 11">
    <name type="scientific">Prolixibacter bellariivorans</name>
    <dbReference type="NCBI Taxonomy" id="314319"/>
    <lineage>
        <taxon>Bacteria</taxon>
        <taxon>Pseudomonadati</taxon>
        <taxon>Bacteroidota</taxon>
        <taxon>Bacteroidia</taxon>
        <taxon>Marinilabiliales</taxon>
        <taxon>Prolixibacteraceae</taxon>
        <taxon>Prolixibacter</taxon>
    </lineage>
</organism>
<dbReference type="GO" id="GO:0003735">
    <property type="term" value="F:structural constituent of ribosome"/>
    <property type="evidence" value="ECO:0007669"/>
    <property type="project" value="InterPro"/>
</dbReference>
<dbReference type="PANTHER" id="PTHR21368">
    <property type="entry name" value="50S RIBOSOMAL PROTEIN L9"/>
    <property type="match status" value="1"/>
</dbReference>
<evidence type="ECO:0000256" key="2">
    <source>
        <dbReference type="ARBA" id="ARBA00022730"/>
    </source>
</evidence>
<evidence type="ECO:0000256" key="5">
    <source>
        <dbReference type="ARBA" id="ARBA00023274"/>
    </source>
</evidence>
<dbReference type="SUPFAM" id="SSF55658">
    <property type="entry name" value="L9 N-domain-like"/>
    <property type="match status" value="1"/>
</dbReference>
<dbReference type="EMBL" id="BLAX01000001">
    <property type="protein sequence ID" value="GET34836.1"/>
    <property type="molecule type" value="Genomic_DNA"/>
</dbReference>
<dbReference type="InterPro" id="IPR020069">
    <property type="entry name" value="Ribosomal_bL9_C"/>
</dbReference>
<dbReference type="NCBIfam" id="TIGR00158">
    <property type="entry name" value="L9"/>
    <property type="match status" value="1"/>
</dbReference>
<feature type="domain" description="Ribosomal protein L9" evidence="8">
    <location>
        <begin position="1"/>
        <end position="46"/>
    </location>
</feature>
<protein>
    <recommendedName>
        <fullName evidence="6 7">Large ribosomal subunit protein bL9</fullName>
    </recommendedName>
</protein>
<dbReference type="RefSeq" id="WP_025866280.1">
    <property type="nucleotide sequence ID" value="NZ_BLAX01000001.1"/>
</dbReference>
<evidence type="ECO:0000256" key="7">
    <source>
        <dbReference type="HAMAP-Rule" id="MF_00503"/>
    </source>
</evidence>
<dbReference type="SUPFAM" id="SSF55653">
    <property type="entry name" value="Ribosomal protein L9 C-domain"/>
    <property type="match status" value="1"/>
</dbReference>
<evidence type="ECO:0000259" key="9">
    <source>
        <dbReference type="Pfam" id="PF03948"/>
    </source>
</evidence>
<keyword evidence="5 7" id="KW-0687">Ribonucleoprotein</keyword>